<feature type="region of interest" description="Disordered" evidence="8">
    <location>
        <begin position="1"/>
        <end position="25"/>
    </location>
</feature>
<dbReference type="Pfam" id="PF00528">
    <property type="entry name" value="BPD_transp_1"/>
    <property type="match status" value="1"/>
</dbReference>
<feature type="domain" description="ABC transmembrane type-1" evidence="9">
    <location>
        <begin position="76"/>
        <end position="262"/>
    </location>
</feature>
<dbReference type="GO" id="GO:0055085">
    <property type="term" value="P:transmembrane transport"/>
    <property type="evidence" value="ECO:0007669"/>
    <property type="project" value="InterPro"/>
</dbReference>
<sequence>MSAGASTSVTAPAVAGPARQGPSRSGLARTVLPPVLLGLVAILLWQGAVTVLAIKPFILPGPFAIGEQFTANLQNVLNGMVVTGRNALIGLVLGAIVGVLLAILSALVRVFDEMAAPVVAAFAVVPIVALAPVLYTMFGANAETARQLVAALAVFVPVYFNTLKGLRMVRPVHRDLMRSYAASSWQATKTVTLPTAVPFVFTGLRIASSLAVISALIAEYFGGPVGGLGKSITSAASSSNYGLAWAYVLGSIILGLLFYCAALGLEKLVSRRAPTA</sequence>
<gene>
    <name evidence="10" type="ORF">PA27867_3290</name>
</gene>
<evidence type="ECO:0000256" key="5">
    <source>
        <dbReference type="ARBA" id="ARBA00022989"/>
    </source>
</evidence>
<dbReference type="PROSITE" id="PS50928">
    <property type="entry name" value="ABC_TM1"/>
    <property type="match status" value="1"/>
</dbReference>
<dbReference type="KEGG" id="cart:PA27867_3290"/>
<evidence type="ECO:0000256" key="7">
    <source>
        <dbReference type="RuleBase" id="RU363032"/>
    </source>
</evidence>
<dbReference type="SUPFAM" id="SSF161098">
    <property type="entry name" value="MetI-like"/>
    <property type="match status" value="1"/>
</dbReference>
<dbReference type="CDD" id="cd06261">
    <property type="entry name" value="TM_PBP2"/>
    <property type="match status" value="1"/>
</dbReference>
<dbReference type="PANTHER" id="PTHR30151">
    <property type="entry name" value="ALKANE SULFONATE ABC TRANSPORTER-RELATED, MEMBRANE SUBUNIT"/>
    <property type="match status" value="1"/>
</dbReference>
<evidence type="ECO:0000313" key="11">
    <source>
        <dbReference type="Proteomes" id="UP000092582"/>
    </source>
</evidence>
<protein>
    <submittedName>
        <fullName evidence="10">Nitrate ABC transporter permease</fullName>
    </submittedName>
</protein>
<dbReference type="STRING" id="670052.PA27867_3290"/>
<feature type="compositionally biased region" description="Polar residues" evidence="8">
    <location>
        <begin position="1"/>
        <end position="10"/>
    </location>
</feature>
<dbReference type="PANTHER" id="PTHR30151:SF41">
    <property type="entry name" value="ABC TRANSPORTER PERMEASE PROTEIN"/>
    <property type="match status" value="1"/>
</dbReference>
<keyword evidence="3" id="KW-1003">Cell membrane</keyword>
<evidence type="ECO:0000256" key="8">
    <source>
        <dbReference type="SAM" id="MobiDB-lite"/>
    </source>
</evidence>
<reference evidence="10 11" key="1">
    <citation type="submission" date="2016-06" db="EMBL/GenBank/DDBJ databases">
        <title>Genome sequencing of Cryobacterium arcticum PAMC 27867.</title>
        <authorList>
            <person name="Lee J."/>
            <person name="Kim O.-S."/>
        </authorList>
    </citation>
    <scope>NUCLEOTIDE SEQUENCE [LARGE SCALE GENOMIC DNA]</scope>
    <source>
        <strain evidence="10 11">PAMC 27867</strain>
    </source>
</reference>
<dbReference type="OrthoDB" id="3574452at2"/>
<keyword evidence="6 7" id="KW-0472">Membrane</keyword>
<feature type="transmembrane region" description="Helical" evidence="7">
    <location>
        <begin position="242"/>
        <end position="265"/>
    </location>
</feature>
<evidence type="ECO:0000256" key="4">
    <source>
        <dbReference type="ARBA" id="ARBA00022692"/>
    </source>
</evidence>
<dbReference type="Proteomes" id="UP000092582">
    <property type="component" value="Chromosome 1"/>
</dbReference>
<keyword evidence="11" id="KW-1185">Reference proteome</keyword>
<evidence type="ECO:0000256" key="6">
    <source>
        <dbReference type="ARBA" id="ARBA00023136"/>
    </source>
</evidence>
<dbReference type="RefSeq" id="WP_066598181.1">
    <property type="nucleotide sequence ID" value="NZ_CP016282.1"/>
</dbReference>
<comment type="subcellular location">
    <subcellularLocation>
        <location evidence="1 7">Cell membrane</location>
        <topology evidence="1 7">Multi-pass membrane protein</topology>
    </subcellularLocation>
</comment>
<organism evidence="10 11">
    <name type="scientific">Cryobacterium arcticum</name>
    <dbReference type="NCBI Taxonomy" id="670052"/>
    <lineage>
        <taxon>Bacteria</taxon>
        <taxon>Bacillati</taxon>
        <taxon>Actinomycetota</taxon>
        <taxon>Actinomycetes</taxon>
        <taxon>Micrococcales</taxon>
        <taxon>Microbacteriaceae</taxon>
        <taxon>Cryobacterium</taxon>
    </lineage>
</organism>
<keyword evidence="2 7" id="KW-0813">Transport</keyword>
<name>A0A1B1BNL5_9MICO</name>
<dbReference type="AlphaFoldDB" id="A0A1B1BNL5"/>
<dbReference type="GO" id="GO:0005886">
    <property type="term" value="C:plasma membrane"/>
    <property type="evidence" value="ECO:0007669"/>
    <property type="project" value="UniProtKB-SubCell"/>
</dbReference>
<comment type="similarity">
    <text evidence="7">Belongs to the binding-protein-dependent transport system permease family.</text>
</comment>
<dbReference type="InterPro" id="IPR035906">
    <property type="entry name" value="MetI-like_sf"/>
</dbReference>
<feature type="transmembrane region" description="Helical" evidence="7">
    <location>
        <begin position="87"/>
        <end position="108"/>
    </location>
</feature>
<evidence type="ECO:0000259" key="9">
    <source>
        <dbReference type="PROSITE" id="PS50928"/>
    </source>
</evidence>
<feature type="transmembrane region" description="Helical" evidence="7">
    <location>
        <begin position="115"/>
        <end position="138"/>
    </location>
</feature>
<evidence type="ECO:0000313" key="10">
    <source>
        <dbReference type="EMBL" id="ANP74219.1"/>
    </source>
</evidence>
<dbReference type="InterPro" id="IPR000515">
    <property type="entry name" value="MetI-like"/>
</dbReference>
<dbReference type="EMBL" id="CP016282">
    <property type="protein sequence ID" value="ANP74219.1"/>
    <property type="molecule type" value="Genomic_DNA"/>
</dbReference>
<dbReference type="Gene3D" id="1.10.3720.10">
    <property type="entry name" value="MetI-like"/>
    <property type="match status" value="1"/>
</dbReference>
<keyword evidence="5 7" id="KW-1133">Transmembrane helix</keyword>
<proteinExistence type="inferred from homology"/>
<evidence type="ECO:0000256" key="1">
    <source>
        <dbReference type="ARBA" id="ARBA00004651"/>
    </source>
</evidence>
<feature type="transmembrane region" description="Helical" evidence="7">
    <location>
        <begin position="199"/>
        <end position="222"/>
    </location>
</feature>
<keyword evidence="4 7" id="KW-0812">Transmembrane</keyword>
<feature type="transmembrane region" description="Helical" evidence="7">
    <location>
        <begin position="31"/>
        <end position="54"/>
    </location>
</feature>
<feature type="transmembrane region" description="Helical" evidence="7">
    <location>
        <begin position="144"/>
        <end position="160"/>
    </location>
</feature>
<evidence type="ECO:0000256" key="2">
    <source>
        <dbReference type="ARBA" id="ARBA00022448"/>
    </source>
</evidence>
<accession>A0A1B1BNL5</accession>
<evidence type="ECO:0000256" key="3">
    <source>
        <dbReference type="ARBA" id="ARBA00022475"/>
    </source>
</evidence>